<evidence type="ECO:0000313" key="2">
    <source>
        <dbReference type="Proteomes" id="UP000325291"/>
    </source>
</evidence>
<dbReference type="AlphaFoldDB" id="A0A5A9ZHA2"/>
<dbReference type="EMBL" id="VINQ01000005">
    <property type="protein sequence ID" value="KAA0916355.1"/>
    <property type="molecule type" value="Genomic_DNA"/>
</dbReference>
<sequence length="68" mass="7066">MMELRSKAFVIGSVLFVAACGSSAVGLAGIESLGEAFVAMFNQAPNSEPVDAQSVPLQVSYTTDPFNP</sequence>
<reference evidence="1 2" key="1">
    <citation type="submission" date="2019-07" db="EMBL/GenBank/DDBJ databases">
        <title>Aquicoccus porphyridii gen. nov., sp. nov., isolated from a small marine red alga, Porphyridium marinum.</title>
        <authorList>
            <person name="Liu L."/>
        </authorList>
    </citation>
    <scope>NUCLEOTIDE SEQUENCE [LARGE SCALE GENOMIC DNA]</scope>
    <source>
        <strain evidence="1 2">L1 8-17</strain>
    </source>
</reference>
<dbReference type="PROSITE" id="PS51257">
    <property type="entry name" value="PROKAR_LIPOPROTEIN"/>
    <property type="match status" value="1"/>
</dbReference>
<name>A0A5A9ZHA2_9RHOB</name>
<proteinExistence type="predicted"/>
<comment type="caution">
    <text evidence="1">The sequence shown here is derived from an EMBL/GenBank/DDBJ whole genome shotgun (WGS) entry which is preliminary data.</text>
</comment>
<keyword evidence="2" id="KW-1185">Reference proteome</keyword>
<protein>
    <submittedName>
        <fullName evidence="1">Uncharacterized protein</fullName>
    </submittedName>
</protein>
<dbReference type="Proteomes" id="UP000325291">
    <property type="component" value="Unassembled WGS sequence"/>
</dbReference>
<organism evidence="1 2">
    <name type="scientific">Aquicoccus porphyridii</name>
    <dbReference type="NCBI Taxonomy" id="1852029"/>
    <lineage>
        <taxon>Bacteria</taxon>
        <taxon>Pseudomonadati</taxon>
        <taxon>Pseudomonadota</taxon>
        <taxon>Alphaproteobacteria</taxon>
        <taxon>Rhodobacterales</taxon>
        <taxon>Paracoccaceae</taxon>
        <taxon>Aquicoccus</taxon>
    </lineage>
</organism>
<accession>A0A5A9ZHA2</accession>
<evidence type="ECO:0000313" key="1">
    <source>
        <dbReference type="EMBL" id="KAA0916355.1"/>
    </source>
</evidence>
<dbReference type="RefSeq" id="WP_111366014.1">
    <property type="nucleotide sequence ID" value="NZ_JASHJG010000037.1"/>
</dbReference>
<gene>
    <name evidence="1" type="ORF">FLO80_09615</name>
</gene>